<evidence type="ECO:0000256" key="1">
    <source>
        <dbReference type="ARBA" id="ARBA00008761"/>
    </source>
</evidence>
<comment type="caution">
    <text evidence="7">The sequence shown here is derived from an EMBL/GenBank/DDBJ whole genome shotgun (WGS) entry which is preliminary data.</text>
</comment>
<evidence type="ECO:0000259" key="6">
    <source>
        <dbReference type="Pfam" id="PF07282"/>
    </source>
</evidence>
<evidence type="ECO:0008006" key="9">
    <source>
        <dbReference type="Google" id="ProtNLM"/>
    </source>
</evidence>
<dbReference type="NCBIfam" id="NF040570">
    <property type="entry name" value="guided_TnpB"/>
    <property type="match status" value="1"/>
</dbReference>
<dbReference type="Proteomes" id="UP000554965">
    <property type="component" value="Unassembled WGS sequence"/>
</dbReference>
<keyword evidence="2" id="KW-0815">Transposition</keyword>
<protein>
    <recommendedName>
        <fullName evidence="9">Transposase</fullName>
    </recommendedName>
</protein>
<dbReference type="GO" id="GO:0006310">
    <property type="term" value="P:DNA recombination"/>
    <property type="evidence" value="ECO:0007669"/>
    <property type="project" value="UniProtKB-KW"/>
</dbReference>
<dbReference type="Pfam" id="PF07282">
    <property type="entry name" value="Cas12f1-like_TNB"/>
    <property type="match status" value="1"/>
</dbReference>
<dbReference type="InterPro" id="IPR010095">
    <property type="entry name" value="Cas12f1-like_TNB"/>
</dbReference>
<dbReference type="GO" id="GO:0032196">
    <property type="term" value="P:transposition"/>
    <property type="evidence" value="ECO:0007669"/>
    <property type="project" value="UniProtKB-KW"/>
</dbReference>
<keyword evidence="4" id="KW-0233">DNA recombination</keyword>
<evidence type="ECO:0000259" key="5">
    <source>
        <dbReference type="Pfam" id="PF01385"/>
    </source>
</evidence>
<accession>A0A7Z7IQU5</accession>
<gene>
    <name evidence="7" type="ORF">MSIMFB_04509</name>
</gene>
<dbReference type="Pfam" id="PF01385">
    <property type="entry name" value="OrfB_IS605"/>
    <property type="match status" value="1"/>
</dbReference>
<evidence type="ECO:0000256" key="2">
    <source>
        <dbReference type="ARBA" id="ARBA00022578"/>
    </source>
</evidence>
<evidence type="ECO:0000256" key="3">
    <source>
        <dbReference type="ARBA" id="ARBA00023125"/>
    </source>
</evidence>
<dbReference type="EMBL" id="OCTY01000002">
    <property type="protein sequence ID" value="SOJ57031.1"/>
    <property type="molecule type" value="Genomic_DNA"/>
</dbReference>
<comment type="similarity">
    <text evidence="1">In the C-terminal section; belongs to the transposase 35 family.</text>
</comment>
<keyword evidence="3" id="KW-0238">DNA-binding</keyword>
<sequence>MLSYRGRSVRCVNVVRYRYRLRPGATAMAALLAEWDRCRWVWNRAVERLNETGEWVRDNTLTDWRGEHDWLREGSVVAQQQMLRNFRAKRAKGKGRRKFKSGKRCLPSLNYTRRGFALKDGRLCLAGGLCIPVVWSRELSAEPSSLRVYRDSIGHWYASFVVQRNDRALPACDRSIGVDWGVRAVATTTDPEYDLPHPEHGRRAATELARRQKTTARRRPARGQRASEGYLGAKRVVAKLSKKVARQRQDTARKWATKVVANHGVLAVEDFKPKFLAKSRMAGKSADGAIGTTKATLIEYAQRAGRKVVLVPPAYTTMTCSGCGARAKSRLLLSERVFVCEFCGAIRDRDRNAARVILDRAGLNPAGVEAVRHSNLLEVRVLAEPGIPAL</sequence>
<evidence type="ECO:0000313" key="7">
    <source>
        <dbReference type="EMBL" id="SOJ57031.1"/>
    </source>
</evidence>
<name>A0A7Z7IQU5_9MYCO</name>
<feature type="domain" description="Probable transposase IS891/IS1136/IS1341" evidence="5">
    <location>
        <begin position="167"/>
        <end position="272"/>
    </location>
</feature>
<feature type="domain" description="Cas12f1-like TNB" evidence="6">
    <location>
        <begin position="296"/>
        <end position="357"/>
    </location>
</feature>
<organism evidence="7 8">
    <name type="scientific">Mycobacterium simulans</name>
    <dbReference type="NCBI Taxonomy" id="627089"/>
    <lineage>
        <taxon>Bacteria</taxon>
        <taxon>Bacillati</taxon>
        <taxon>Actinomycetota</taxon>
        <taxon>Actinomycetes</taxon>
        <taxon>Mycobacteriales</taxon>
        <taxon>Mycobacteriaceae</taxon>
        <taxon>Mycobacterium</taxon>
    </lineage>
</organism>
<dbReference type="GO" id="GO:0003677">
    <property type="term" value="F:DNA binding"/>
    <property type="evidence" value="ECO:0007669"/>
    <property type="project" value="UniProtKB-KW"/>
</dbReference>
<dbReference type="InterPro" id="IPR001959">
    <property type="entry name" value="Transposase"/>
</dbReference>
<evidence type="ECO:0000313" key="8">
    <source>
        <dbReference type="Proteomes" id="UP000554965"/>
    </source>
</evidence>
<keyword evidence="8" id="KW-1185">Reference proteome</keyword>
<reference evidence="7 8" key="1">
    <citation type="submission" date="2017-10" db="EMBL/GenBank/DDBJ databases">
        <authorList>
            <consortium name="Urmite Genomes"/>
        </authorList>
    </citation>
    <scope>NUCLEOTIDE SEQUENCE [LARGE SCALE GENOMIC DNA]</scope>
    <source>
        <strain evidence="7 8">FB-527</strain>
    </source>
</reference>
<dbReference type="AlphaFoldDB" id="A0A7Z7IQU5"/>
<evidence type="ECO:0000256" key="4">
    <source>
        <dbReference type="ARBA" id="ARBA00023172"/>
    </source>
</evidence>
<proteinExistence type="inferred from homology"/>